<reference evidence="1" key="1">
    <citation type="submission" date="2023-04" db="EMBL/GenBank/DDBJ databases">
        <title>Black Yeasts Isolated from many extreme environments.</title>
        <authorList>
            <person name="Coleine C."/>
            <person name="Stajich J.E."/>
            <person name="Selbmann L."/>
        </authorList>
    </citation>
    <scope>NUCLEOTIDE SEQUENCE</scope>
    <source>
        <strain evidence="1">CCFEE 5312</strain>
    </source>
</reference>
<accession>A0AAJ0G7J2</accession>
<evidence type="ECO:0000313" key="1">
    <source>
        <dbReference type="EMBL" id="KAK3051174.1"/>
    </source>
</evidence>
<keyword evidence="2" id="KW-1185">Reference proteome</keyword>
<comment type="caution">
    <text evidence="1">The sequence shown here is derived from an EMBL/GenBank/DDBJ whole genome shotgun (WGS) entry which is preliminary data.</text>
</comment>
<name>A0AAJ0G7J2_9PEZI</name>
<proteinExistence type="predicted"/>
<evidence type="ECO:0000313" key="2">
    <source>
        <dbReference type="Proteomes" id="UP001271007"/>
    </source>
</evidence>
<dbReference type="EMBL" id="JAWDJX010000027">
    <property type="protein sequence ID" value="KAK3051174.1"/>
    <property type="molecule type" value="Genomic_DNA"/>
</dbReference>
<gene>
    <name evidence="1" type="ORF">LTR09_007570</name>
</gene>
<sequence length="211" mass="23702">MTTSSQFDMSTPILPYWLSDIADDSPTLLVEANKPSRLLRLPGELRNRIWEMVVADFEPLVKHELLTYTDKTRATPDLPQLNSIRPKSYSPDYGPDIWTKLAHGQVQRLRRIEGRLRVKETATEHSYYLNVHMTSGSRLEATAVAMPPENCVCMLAQHAKEVEANLTDSEHPPAIRFFTSLFGRTLGCKEANPGSRCEDCGKLNVALVYGG</sequence>
<dbReference type="Proteomes" id="UP001271007">
    <property type="component" value="Unassembled WGS sequence"/>
</dbReference>
<organism evidence="1 2">
    <name type="scientific">Extremus antarcticus</name>
    <dbReference type="NCBI Taxonomy" id="702011"/>
    <lineage>
        <taxon>Eukaryota</taxon>
        <taxon>Fungi</taxon>
        <taxon>Dikarya</taxon>
        <taxon>Ascomycota</taxon>
        <taxon>Pezizomycotina</taxon>
        <taxon>Dothideomycetes</taxon>
        <taxon>Dothideomycetidae</taxon>
        <taxon>Mycosphaerellales</taxon>
        <taxon>Extremaceae</taxon>
        <taxon>Extremus</taxon>
    </lineage>
</organism>
<protein>
    <submittedName>
        <fullName evidence="1">Uncharacterized protein</fullName>
    </submittedName>
</protein>
<dbReference type="AlphaFoldDB" id="A0AAJ0G7J2"/>